<keyword evidence="1" id="KW-0472">Membrane</keyword>
<accession>A0A2J6PQC3</accession>
<feature type="transmembrane region" description="Helical" evidence="1">
    <location>
        <begin position="16"/>
        <end position="41"/>
    </location>
</feature>
<keyword evidence="3" id="KW-1185">Reference proteome</keyword>
<gene>
    <name evidence="2" type="ORF">NA56DRAFT_753326</name>
</gene>
<name>A0A2J6PQC3_9HELO</name>
<dbReference type="EMBL" id="KZ613507">
    <property type="protein sequence ID" value="PMD16235.1"/>
    <property type="molecule type" value="Genomic_DNA"/>
</dbReference>
<dbReference type="Proteomes" id="UP000235672">
    <property type="component" value="Unassembled WGS sequence"/>
</dbReference>
<dbReference type="OrthoDB" id="3009728at2759"/>
<evidence type="ECO:0000313" key="2">
    <source>
        <dbReference type="EMBL" id="PMD16235.1"/>
    </source>
</evidence>
<evidence type="ECO:0000256" key="1">
    <source>
        <dbReference type="SAM" id="Phobius"/>
    </source>
</evidence>
<keyword evidence="1" id="KW-0812">Transmembrane</keyword>
<protein>
    <submittedName>
        <fullName evidence="2">Uncharacterized protein</fullName>
    </submittedName>
</protein>
<evidence type="ECO:0000313" key="3">
    <source>
        <dbReference type="Proteomes" id="UP000235672"/>
    </source>
</evidence>
<proteinExistence type="predicted"/>
<keyword evidence="1" id="KW-1133">Transmembrane helix</keyword>
<dbReference type="AlphaFoldDB" id="A0A2J6PQC3"/>
<feature type="transmembrane region" description="Helical" evidence="1">
    <location>
        <begin position="193"/>
        <end position="212"/>
    </location>
</feature>
<reference evidence="2 3" key="1">
    <citation type="submission" date="2016-05" db="EMBL/GenBank/DDBJ databases">
        <title>A degradative enzymes factory behind the ericoid mycorrhizal symbiosis.</title>
        <authorList>
            <consortium name="DOE Joint Genome Institute"/>
            <person name="Martino E."/>
            <person name="Morin E."/>
            <person name="Grelet G."/>
            <person name="Kuo A."/>
            <person name="Kohler A."/>
            <person name="Daghino S."/>
            <person name="Barry K."/>
            <person name="Choi C."/>
            <person name="Cichocki N."/>
            <person name="Clum A."/>
            <person name="Copeland A."/>
            <person name="Hainaut M."/>
            <person name="Haridas S."/>
            <person name="Labutti K."/>
            <person name="Lindquist E."/>
            <person name="Lipzen A."/>
            <person name="Khouja H.-R."/>
            <person name="Murat C."/>
            <person name="Ohm R."/>
            <person name="Olson A."/>
            <person name="Spatafora J."/>
            <person name="Veneault-Fourrey C."/>
            <person name="Henrissat B."/>
            <person name="Grigoriev I."/>
            <person name="Martin F."/>
            <person name="Perotto S."/>
        </authorList>
    </citation>
    <scope>NUCLEOTIDE SEQUENCE [LARGE SCALE GENOMIC DNA]</scope>
    <source>
        <strain evidence="2 3">UAMH 7357</strain>
    </source>
</reference>
<organism evidence="2 3">
    <name type="scientific">Hyaloscypha hepaticicola</name>
    <dbReference type="NCBI Taxonomy" id="2082293"/>
    <lineage>
        <taxon>Eukaryota</taxon>
        <taxon>Fungi</taxon>
        <taxon>Dikarya</taxon>
        <taxon>Ascomycota</taxon>
        <taxon>Pezizomycotina</taxon>
        <taxon>Leotiomycetes</taxon>
        <taxon>Helotiales</taxon>
        <taxon>Hyaloscyphaceae</taxon>
        <taxon>Hyaloscypha</taxon>
    </lineage>
</organism>
<sequence length="215" mass="23685">MTHGGNPSATEISPTWYAVIGLLNLVNTVFKLQIILLLVFVDHALGWRSRRSSQHFFTDVEVEIESAVINNCSAIFEDYLNEHITLYGTQCVGMYSCIMANISNYANDNMASAAVLLGFIPFILASLGSNTIELALIASRRPILAILLVLGSPSVNPIRTFDYPNPVEDFDEGESKFVLSKIHDRRPHSIGNIIRVVIELVLVIASVVVNLARLS</sequence>